<comment type="subcellular location">
    <subcellularLocation>
        <location evidence="1">Membrane</location>
        <topology evidence="1">Multi-pass membrane protein</topology>
    </subcellularLocation>
</comment>
<feature type="transmembrane region" description="Helical" evidence="6">
    <location>
        <begin position="86"/>
        <end position="111"/>
    </location>
</feature>
<evidence type="ECO:0000256" key="3">
    <source>
        <dbReference type="ARBA" id="ARBA00022692"/>
    </source>
</evidence>
<evidence type="ECO:0000256" key="4">
    <source>
        <dbReference type="ARBA" id="ARBA00022989"/>
    </source>
</evidence>
<name>A0ABY6Z1Z2_9BACL</name>
<feature type="transmembrane region" description="Helical" evidence="6">
    <location>
        <begin position="6"/>
        <end position="23"/>
    </location>
</feature>
<keyword evidence="5 6" id="KW-0472">Membrane</keyword>
<evidence type="ECO:0000313" key="7">
    <source>
        <dbReference type="EMBL" id="WAH36923.1"/>
    </source>
</evidence>
<dbReference type="EMBL" id="CP104064">
    <property type="protein sequence ID" value="WAH36923.1"/>
    <property type="molecule type" value="Genomic_DNA"/>
</dbReference>
<feature type="transmembrane region" description="Helical" evidence="6">
    <location>
        <begin position="117"/>
        <end position="138"/>
    </location>
</feature>
<reference evidence="7" key="1">
    <citation type="submission" date="2022-08" db="EMBL/GenBank/DDBJ databases">
        <title>Alicyclobacillus dauci DSM2870, complete genome.</title>
        <authorList>
            <person name="Wang Q."/>
            <person name="Cai R."/>
            <person name="Wang Z."/>
        </authorList>
    </citation>
    <scope>NUCLEOTIDE SEQUENCE</scope>
    <source>
        <strain evidence="7">DSM 28700</strain>
    </source>
</reference>
<dbReference type="Proteomes" id="UP001164803">
    <property type="component" value="Chromosome"/>
</dbReference>
<gene>
    <name evidence="7" type="primary">fetB</name>
    <name evidence="7" type="ORF">NZD86_22635</name>
</gene>
<dbReference type="PANTHER" id="PTHR30028">
    <property type="entry name" value="UPF0014 INNER MEMBRANE PROTEIN YBBM-RELATED"/>
    <property type="match status" value="1"/>
</dbReference>
<proteinExistence type="inferred from homology"/>
<feature type="transmembrane region" description="Helical" evidence="6">
    <location>
        <begin position="30"/>
        <end position="49"/>
    </location>
</feature>
<organism evidence="7 8">
    <name type="scientific">Alicyclobacillus dauci</name>
    <dbReference type="NCBI Taxonomy" id="1475485"/>
    <lineage>
        <taxon>Bacteria</taxon>
        <taxon>Bacillati</taxon>
        <taxon>Bacillota</taxon>
        <taxon>Bacilli</taxon>
        <taxon>Bacillales</taxon>
        <taxon>Alicyclobacillaceae</taxon>
        <taxon>Alicyclobacillus</taxon>
    </lineage>
</organism>
<keyword evidence="3 6" id="KW-0812">Transmembrane</keyword>
<feature type="transmembrane region" description="Helical" evidence="6">
    <location>
        <begin position="55"/>
        <end position="74"/>
    </location>
</feature>
<sequence length="255" mass="27597">MSFATLSFTLAFVALAMVLSLWLKLGVERDLLIATVRATIQLIIVGYILKFVFDVNNAFLIIAMVLLIILVATLNARSRAKAIPGVWWRIAAGLVITEVVTLGVLLGLHVVPFQPRYVITISGMIVGNAMVAAGVLLNRLQAEATSQRAEIDTVLALGGTPRQAIWPHLKQAIRAGLIPTIDSTKTTGLVQLPGMMTGQIIAGADPVVAIRYQLMILFCILAGSAVTSIVIGFLTYPRLFTKYQQLAFRGQRESV</sequence>
<feature type="transmembrane region" description="Helical" evidence="6">
    <location>
        <begin position="214"/>
        <end position="236"/>
    </location>
</feature>
<evidence type="ECO:0000313" key="8">
    <source>
        <dbReference type="Proteomes" id="UP001164803"/>
    </source>
</evidence>
<dbReference type="InterPro" id="IPR005226">
    <property type="entry name" value="UPF0014_fam"/>
</dbReference>
<comment type="similarity">
    <text evidence="2">Belongs to the UPF0014 family.</text>
</comment>
<evidence type="ECO:0000256" key="5">
    <source>
        <dbReference type="ARBA" id="ARBA00023136"/>
    </source>
</evidence>
<evidence type="ECO:0000256" key="1">
    <source>
        <dbReference type="ARBA" id="ARBA00004141"/>
    </source>
</evidence>
<evidence type="ECO:0000256" key="6">
    <source>
        <dbReference type="SAM" id="Phobius"/>
    </source>
</evidence>
<accession>A0ABY6Z1Z2</accession>
<protein>
    <submittedName>
        <fullName evidence="7">Iron export ABC transporter permease subunit FetB</fullName>
    </submittedName>
</protein>
<evidence type="ECO:0000256" key="2">
    <source>
        <dbReference type="ARBA" id="ARBA00005268"/>
    </source>
</evidence>
<dbReference type="RefSeq" id="WP_268044325.1">
    <property type="nucleotide sequence ID" value="NZ_CP104064.1"/>
</dbReference>
<dbReference type="PANTHER" id="PTHR30028:SF0">
    <property type="entry name" value="PROTEIN ALUMINUM SENSITIVE 3"/>
    <property type="match status" value="1"/>
</dbReference>
<dbReference type="Pfam" id="PF03649">
    <property type="entry name" value="UPF0014"/>
    <property type="match status" value="1"/>
</dbReference>
<keyword evidence="8" id="KW-1185">Reference proteome</keyword>
<keyword evidence="4 6" id="KW-1133">Transmembrane helix</keyword>